<keyword evidence="2" id="KW-1185">Reference proteome</keyword>
<reference evidence="1 2" key="1">
    <citation type="submission" date="2015-05" db="EMBL/GenBank/DDBJ databases">
        <title>Genome sequences of Pluralibacter gergoviae.</title>
        <authorList>
            <person name="Greninger A.L."/>
            <person name="Miller S."/>
        </authorList>
    </citation>
    <scope>NUCLEOTIDE SEQUENCE [LARGE SCALE GENOMIC DNA]</scope>
    <source>
        <strain evidence="1 2">JS81F13</strain>
    </source>
</reference>
<comment type="caution">
    <text evidence="1">The sequence shown here is derived from an EMBL/GenBank/DDBJ whole genome shotgun (WGS) entry which is preliminary data.</text>
</comment>
<protein>
    <recommendedName>
        <fullName evidence="3">Lipoprotein</fullName>
    </recommendedName>
</protein>
<evidence type="ECO:0000313" key="1">
    <source>
        <dbReference type="EMBL" id="KMK08714.1"/>
    </source>
</evidence>
<evidence type="ECO:0000313" key="2">
    <source>
        <dbReference type="Proteomes" id="UP000036196"/>
    </source>
</evidence>
<dbReference type="Proteomes" id="UP000036196">
    <property type="component" value="Unassembled WGS sequence"/>
</dbReference>
<sequence>MKKIFIVLALFSLAGCSTTPVSPKAAKEVPAVIKYQKNENKTALTIIRDKGFIAGGCEITIYINGDQLANLDTSEKVTAYVDPGEVIIGAGFIGSGLCHGPERKERSFTIKSNTPRYFRVFIDQSANVDILASTIE</sequence>
<dbReference type="RefSeq" id="WP_045290486.1">
    <property type="nucleotide sequence ID" value="NZ_JZYL01000038.1"/>
</dbReference>
<dbReference type="AlphaFoldDB" id="A0A0F0VGQ6"/>
<dbReference type="PROSITE" id="PS51257">
    <property type="entry name" value="PROKAR_LIPOPROTEIN"/>
    <property type="match status" value="1"/>
</dbReference>
<proteinExistence type="predicted"/>
<dbReference type="EMBL" id="LDZF01000045">
    <property type="protein sequence ID" value="KMK08714.1"/>
    <property type="molecule type" value="Genomic_DNA"/>
</dbReference>
<dbReference type="PATRIC" id="fig|61647.13.peg.3171"/>
<evidence type="ECO:0008006" key="3">
    <source>
        <dbReference type="Google" id="ProtNLM"/>
    </source>
</evidence>
<name>A0A0F0VGQ6_PLUGE</name>
<accession>A0A0F0VGQ6</accession>
<organism evidence="1 2">
    <name type="scientific">Pluralibacter gergoviae</name>
    <name type="common">Enterobacter gergoviae</name>
    <dbReference type="NCBI Taxonomy" id="61647"/>
    <lineage>
        <taxon>Bacteria</taxon>
        <taxon>Pseudomonadati</taxon>
        <taxon>Pseudomonadota</taxon>
        <taxon>Gammaproteobacteria</taxon>
        <taxon>Enterobacterales</taxon>
        <taxon>Enterobacteriaceae</taxon>
        <taxon>Pluralibacter</taxon>
    </lineage>
</organism>
<gene>
    <name evidence="1" type="ORF">ABW06_24515</name>
</gene>